<dbReference type="GeneID" id="71993523"/>
<feature type="compositionally biased region" description="Polar residues" evidence="1">
    <location>
        <begin position="436"/>
        <end position="450"/>
    </location>
</feature>
<feature type="region of interest" description="Disordered" evidence="1">
    <location>
        <begin position="22"/>
        <end position="44"/>
    </location>
</feature>
<feature type="compositionally biased region" description="Low complexity" evidence="1">
    <location>
        <begin position="570"/>
        <end position="588"/>
    </location>
</feature>
<feature type="region of interest" description="Disordered" evidence="1">
    <location>
        <begin position="179"/>
        <end position="198"/>
    </location>
</feature>
<feature type="region of interest" description="Disordered" evidence="1">
    <location>
        <begin position="56"/>
        <end position="174"/>
    </location>
</feature>
<dbReference type="EMBL" id="CP090174">
    <property type="protein sequence ID" value="UJO24265.1"/>
    <property type="molecule type" value="Genomic_DNA"/>
</dbReference>
<feature type="compositionally biased region" description="Basic and acidic residues" evidence="1">
    <location>
        <begin position="552"/>
        <end position="566"/>
    </location>
</feature>
<dbReference type="RefSeq" id="XP_047768631.1">
    <property type="nucleotide sequence ID" value="XM_047912793.1"/>
</dbReference>
<reference evidence="2" key="2">
    <citation type="journal article" date="2022" name="Microb. Genom.">
        <title>A chromosome-scale genome assembly of the tomato pathogen Cladosporium fulvum reveals a compartmentalized genome architecture and the presence of a dispensable chromosome.</title>
        <authorList>
            <person name="Zaccaron A.Z."/>
            <person name="Chen L.H."/>
            <person name="Samaras A."/>
            <person name="Stergiopoulos I."/>
        </authorList>
    </citation>
    <scope>NUCLEOTIDE SEQUENCE</scope>
    <source>
        <strain evidence="2">Race5_Kim</strain>
    </source>
</reference>
<feature type="region of interest" description="Disordered" evidence="1">
    <location>
        <begin position="436"/>
        <end position="724"/>
    </location>
</feature>
<dbReference type="Proteomes" id="UP000756132">
    <property type="component" value="Chromosome 12"/>
</dbReference>
<name>A0A9Q8UVT9_PASFU</name>
<feature type="compositionally biased region" description="Low complexity" evidence="1">
    <location>
        <begin position="655"/>
        <end position="666"/>
    </location>
</feature>
<feature type="compositionally biased region" description="Polar residues" evidence="1">
    <location>
        <begin position="709"/>
        <end position="724"/>
    </location>
</feature>
<organism evidence="2 3">
    <name type="scientific">Passalora fulva</name>
    <name type="common">Tomato leaf mold</name>
    <name type="synonym">Cladosporium fulvum</name>
    <dbReference type="NCBI Taxonomy" id="5499"/>
    <lineage>
        <taxon>Eukaryota</taxon>
        <taxon>Fungi</taxon>
        <taxon>Dikarya</taxon>
        <taxon>Ascomycota</taxon>
        <taxon>Pezizomycotina</taxon>
        <taxon>Dothideomycetes</taxon>
        <taxon>Dothideomycetidae</taxon>
        <taxon>Mycosphaerellales</taxon>
        <taxon>Mycosphaerellaceae</taxon>
        <taxon>Fulvia</taxon>
    </lineage>
</organism>
<sequence length="724" mass="78013">MDEHAGTKSAAYPHDMQCEVLKFRDRNRNMSPSSTKPQSETSKLWLSELSTVPVLVPPTKRTYSQTTDSSADEDDYSHPSKVGKVAQSATASHALKLKRTASATPPIATSRATVKSRIPRSSAASPYNSLRSGSVPFPDRLTRIPRVPRPSTSTSSTSTASTSSSSASTSAISTASVVPVTATGSPPTPVSPTRATQPSPDCFHCKIATELTAKAVHSSERFESEKWQMAKAHEEAIKSKDIALEEAEDAVLAKSDEYDLGTALLENEIQVSKEGRAKEKKRLEGILTQKDVQISNLKSEIATKDRTILDHERASSEKDENIIQLQQQLQQKKETNSKQPDTVDGSTVSEQQNTADHDDQIAKLNKGLEDIKATLNAVSQQVFQNGANLAMVGTDVHLLSKNSEQLDELRRWNTNLEETCRNLLQRYIEITQPTTQQPMNLSTPTPTTWTPVDEPGEPMIVDDEEGKDDEEPKVAEVPLDFDTPMQDAPPRRFETPSASRGPRIRGQRLYNAQNSGGFFNSPQGPQGPQGFPGTGYPPFDTSTQPPRGPRLRIPEPTRGRGKDPQHNRRGAQARGAYNNNARGNRTGPGSTGGNGGPDDLSFFGTPSGRGRGNTTAPRRGAQARGGYQNNARGNPTGRDGANRNNGPNAFGCIGAAGPAAQPGTPRGFKDAQASSGNRGRGDHRGGRGNNRGRGGYQGAGRSNPGDPYNNRQYASSGGDTSMRD</sequence>
<evidence type="ECO:0000313" key="2">
    <source>
        <dbReference type="EMBL" id="UJO24265.1"/>
    </source>
</evidence>
<feature type="compositionally biased region" description="Low complexity" evidence="1">
    <location>
        <begin position="149"/>
        <end position="174"/>
    </location>
</feature>
<accession>A0A9Q8UVT9</accession>
<feature type="compositionally biased region" description="Low complexity" evidence="1">
    <location>
        <begin position="516"/>
        <end position="539"/>
    </location>
</feature>
<keyword evidence="3" id="KW-1185">Reference proteome</keyword>
<evidence type="ECO:0000256" key="1">
    <source>
        <dbReference type="SAM" id="MobiDB-lite"/>
    </source>
</evidence>
<gene>
    <name evidence="2" type="ORF">CLAFUR5_13645</name>
</gene>
<feature type="compositionally biased region" description="Gly residues" evidence="1">
    <location>
        <begin position="687"/>
        <end position="698"/>
    </location>
</feature>
<feature type="compositionally biased region" description="Polar residues" evidence="1">
    <location>
        <begin position="337"/>
        <end position="354"/>
    </location>
</feature>
<feature type="compositionally biased region" description="Acidic residues" evidence="1">
    <location>
        <begin position="454"/>
        <end position="471"/>
    </location>
</feature>
<feature type="region of interest" description="Disordered" evidence="1">
    <location>
        <begin position="326"/>
        <end position="357"/>
    </location>
</feature>
<protein>
    <submittedName>
        <fullName evidence="2">Uncharacterized protein</fullName>
    </submittedName>
</protein>
<evidence type="ECO:0000313" key="3">
    <source>
        <dbReference type="Proteomes" id="UP000756132"/>
    </source>
</evidence>
<reference evidence="2" key="1">
    <citation type="submission" date="2021-12" db="EMBL/GenBank/DDBJ databases">
        <authorList>
            <person name="Zaccaron A."/>
            <person name="Stergiopoulos I."/>
        </authorList>
    </citation>
    <scope>NUCLEOTIDE SEQUENCE</scope>
    <source>
        <strain evidence="2">Race5_Kim</strain>
    </source>
</reference>
<dbReference type="AlphaFoldDB" id="A0A9Q8UVT9"/>
<dbReference type="KEGG" id="ffu:CLAFUR5_13645"/>
<proteinExistence type="predicted"/>
<feature type="compositionally biased region" description="Polar residues" evidence="1">
    <location>
        <begin position="122"/>
        <end position="132"/>
    </location>
</feature>
<feature type="compositionally biased region" description="Polar residues" evidence="1">
    <location>
        <begin position="29"/>
        <end position="44"/>
    </location>
</feature>